<keyword evidence="6" id="KW-1133">Transmembrane helix</keyword>
<evidence type="ECO:0000259" key="7">
    <source>
        <dbReference type="SMART" id="SM00387"/>
    </source>
</evidence>
<sequence length="264" mass="29666">MADWQNPETFALWLSMALGIVVLLAGSVVAFTRIYFKRILFERERTALVRLDYQKQLLKDSVKVQERERSRIASELHDGLISKLNVILMAQYAPQGGVDQKTLLSNCITQARRLSHDLKPPMLEEATLGELVEDFAGPLEGRFDLDLWHSESGLEWKDSQKLQVFRILQELVNNTVKHADASAIRILTRVSAQGLVSCVVSDNGRGFNAPKISKGLGMKNIELRTQSINAEFRFRSNNGGGTCFVMAFVCELKSEEKPKVESVI</sequence>
<dbReference type="Gene3D" id="3.30.565.10">
    <property type="entry name" value="Histidine kinase-like ATPase, C-terminal domain"/>
    <property type="match status" value="1"/>
</dbReference>
<comment type="catalytic activity">
    <reaction evidence="1">
        <text>ATP + protein L-histidine = ADP + protein N-phospho-L-histidine.</text>
        <dbReference type="EC" id="2.7.13.3"/>
    </reaction>
</comment>
<keyword evidence="4" id="KW-0418">Kinase</keyword>
<dbReference type="EMBL" id="AP025320">
    <property type="protein sequence ID" value="BDD12735.1"/>
    <property type="molecule type" value="Genomic_DNA"/>
</dbReference>
<geneLocation type="plasmid" evidence="8 9">
    <name>pFA6</name>
</geneLocation>
<keyword evidence="9" id="KW-1185">Reference proteome</keyword>
<dbReference type="CDD" id="cd16917">
    <property type="entry name" value="HATPase_UhpB-NarQ-NarX-like"/>
    <property type="match status" value="1"/>
</dbReference>
<feature type="domain" description="Histidine kinase/HSP90-like ATPase" evidence="7">
    <location>
        <begin position="159"/>
        <end position="252"/>
    </location>
</feature>
<evidence type="ECO:0000256" key="2">
    <source>
        <dbReference type="ARBA" id="ARBA00012438"/>
    </source>
</evidence>
<evidence type="ECO:0000256" key="3">
    <source>
        <dbReference type="ARBA" id="ARBA00022679"/>
    </source>
</evidence>
<evidence type="ECO:0000313" key="8">
    <source>
        <dbReference type="EMBL" id="BDD12735.1"/>
    </source>
</evidence>
<keyword evidence="6" id="KW-0472">Membrane</keyword>
<dbReference type="PANTHER" id="PTHR24421">
    <property type="entry name" value="NITRATE/NITRITE SENSOR PROTEIN NARX-RELATED"/>
    <property type="match status" value="1"/>
</dbReference>
<organism evidence="8 9">
    <name type="scientific">Fulvitalea axinellae</name>
    <dbReference type="NCBI Taxonomy" id="1182444"/>
    <lineage>
        <taxon>Bacteria</taxon>
        <taxon>Pseudomonadati</taxon>
        <taxon>Bacteroidota</taxon>
        <taxon>Cytophagia</taxon>
        <taxon>Cytophagales</taxon>
        <taxon>Persicobacteraceae</taxon>
        <taxon>Fulvitalea</taxon>
    </lineage>
</organism>
<dbReference type="RefSeq" id="WP_338396033.1">
    <property type="nucleotide sequence ID" value="NZ_AP025320.1"/>
</dbReference>
<proteinExistence type="predicted"/>
<protein>
    <recommendedName>
        <fullName evidence="2">histidine kinase</fullName>
        <ecNumber evidence="2">2.7.13.3</ecNumber>
    </recommendedName>
</protein>
<dbReference type="EC" id="2.7.13.3" evidence="2"/>
<dbReference type="InterPro" id="IPR036890">
    <property type="entry name" value="HATPase_C_sf"/>
</dbReference>
<dbReference type="AlphaFoldDB" id="A0AAU9DJQ6"/>
<dbReference type="SUPFAM" id="SSF55874">
    <property type="entry name" value="ATPase domain of HSP90 chaperone/DNA topoisomerase II/histidine kinase"/>
    <property type="match status" value="1"/>
</dbReference>
<keyword evidence="5" id="KW-0902">Two-component regulatory system</keyword>
<dbReference type="InterPro" id="IPR050482">
    <property type="entry name" value="Sensor_HK_TwoCompSys"/>
</dbReference>
<dbReference type="KEGG" id="fax:FUAX_51670"/>
<dbReference type="Proteomes" id="UP001348817">
    <property type="component" value="Plasmid pFA6"/>
</dbReference>
<evidence type="ECO:0000313" key="9">
    <source>
        <dbReference type="Proteomes" id="UP001348817"/>
    </source>
</evidence>
<keyword evidence="6" id="KW-0812">Transmembrane</keyword>
<dbReference type="Gene3D" id="1.20.5.1930">
    <property type="match status" value="1"/>
</dbReference>
<accession>A0AAU9DJQ6</accession>
<evidence type="ECO:0000256" key="4">
    <source>
        <dbReference type="ARBA" id="ARBA00022777"/>
    </source>
</evidence>
<evidence type="ECO:0000256" key="1">
    <source>
        <dbReference type="ARBA" id="ARBA00000085"/>
    </source>
</evidence>
<dbReference type="InterPro" id="IPR003594">
    <property type="entry name" value="HATPase_dom"/>
</dbReference>
<keyword evidence="3" id="KW-0808">Transferase</keyword>
<evidence type="ECO:0000256" key="5">
    <source>
        <dbReference type="ARBA" id="ARBA00023012"/>
    </source>
</evidence>
<dbReference type="Pfam" id="PF02518">
    <property type="entry name" value="HATPase_c"/>
    <property type="match status" value="1"/>
</dbReference>
<keyword evidence="8" id="KW-0614">Plasmid</keyword>
<dbReference type="SMART" id="SM00387">
    <property type="entry name" value="HATPase_c"/>
    <property type="match status" value="1"/>
</dbReference>
<dbReference type="GO" id="GO:0004673">
    <property type="term" value="F:protein histidine kinase activity"/>
    <property type="evidence" value="ECO:0007669"/>
    <property type="project" value="UniProtKB-EC"/>
</dbReference>
<feature type="transmembrane region" description="Helical" evidence="6">
    <location>
        <begin position="12"/>
        <end position="36"/>
    </location>
</feature>
<dbReference type="GO" id="GO:0000160">
    <property type="term" value="P:phosphorelay signal transduction system"/>
    <property type="evidence" value="ECO:0007669"/>
    <property type="project" value="UniProtKB-KW"/>
</dbReference>
<evidence type="ECO:0000256" key="6">
    <source>
        <dbReference type="SAM" id="Phobius"/>
    </source>
</evidence>
<reference evidence="8 9" key="1">
    <citation type="submission" date="2021-12" db="EMBL/GenBank/DDBJ databases">
        <title>Genome sequencing of bacteria with rrn-lacking chromosome and rrn-plasmid.</title>
        <authorList>
            <person name="Anda M."/>
            <person name="Iwasaki W."/>
        </authorList>
    </citation>
    <scope>NUCLEOTIDE SEQUENCE [LARGE SCALE GENOMIC DNA]</scope>
    <source>
        <strain evidence="8 9">DSM 100852</strain>
        <plasmid evidence="8 9">pFA6</plasmid>
    </source>
</reference>
<name>A0AAU9DJQ6_9BACT</name>
<gene>
    <name evidence="8" type="ORF">FUAX_51670</name>
</gene>
<dbReference type="PANTHER" id="PTHR24421:SF10">
    <property type="entry name" value="NITRATE_NITRITE SENSOR PROTEIN NARQ"/>
    <property type="match status" value="1"/>
</dbReference>